<organism evidence="1 2">
    <name type="scientific">Pseudobutyrivibrio xylanivorans</name>
    <dbReference type="NCBI Taxonomy" id="185007"/>
    <lineage>
        <taxon>Bacteria</taxon>
        <taxon>Bacillati</taxon>
        <taxon>Bacillota</taxon>
        <taxon>Clostridia</taxon>
        <taxon>Lachnospirales</taxon>
        <taxon>Lachnospiraceae</taxon>
        <taxon>Pseudobutyrivibrio</taxon>
    </lineage>
</organism>
<evidence type="ECO:0000313" key="1">
    <source>
        <dbReference type="EMBL" id="NEX01676.1"/>
    </source>
</evidence>
<reference evidence="1 2" key="2">
    <citation type="submission" date="2020-03" db="EMBL/GenBank/DDBJ databases">
        <title>Investigating the evolutionary divergence of the Butyrivibrio group.</title>
        <authorList>
            <person name="Skvortsov T."/>
            <person name="Santos F.G."/>
            <person name="Ting K.S."/>
            <person name="Creevey C.J."/>
        </authorList>
    </citation>
    <scope>NUCLEOTIDE SEQUENCE [LARGE SCALE GENOMIC DNA]</scope>
    <source>
        <strain evidence="1 2">MZ8</strain>
    </source>
</reference>
<dbReference type="RefSeq" id="WP_090487830.1">
    <property type="nucleotide sequence ID" value="NZ_VTVE01000002.1"/>
</dbReference>
<reference evidence="1 2" key="1">
    <citation type="submission" date="2019-09" db="EMBL/GenBank/DDBJ databases">
        <authorList>
            <person name="Pidcock S.E."/>
            <person name="Huws S.A."/>
        </authorList>
    </citation>
    <scope>NUCLEOTIDE SEQUENCE [LARGE SCALE GENOMIC DNA]</scope>
    <source>
        <strain evidence="1 2">MZ8</strain>
    </source>
</reference>
<dbReference type="Proteomes" id="UP000473091">
    <property type="component" value="Unassembled WGS sequence"/>
</dbReference>
<protein>
    <submittedName>
        <fullName evidence="1">Uncharacterized protein</fullName>
    </submittedName>
</protein>
<comment type="caution">
    <text evidence="1">The sequence shown here is derived from an EMBL/GenBank/DDBJ whole genome shotgun (WGS) entry which is preliminary data.</text>
</comment>
<name>A0A6M0LGT8_PSEXY</name>
<accession>A0A6M0LGT8</accession>
<dbReference type="EMBL" id="VTVE01000002">
    <property type="protein sequence ID" value="NEX01676.1"/>
    <property type="molecule type" value="Genomic_DNA"/>
</dbReference>
<gene>
    <name evidence="1" type="ORF">F0Q01_07275</name>
</gene>
<evidence type="ECO:0000313" key="2">
    <source>
        <dbReference type="Proteomes" id="UP000473091"/>
    </source>
</evidence>
<dbReference type="AlphaFoldDB" id="A0A6M0LGT8"/>
<sequence>MKELKLDLKQSEYEELIDTFMPSEDMKNHLKTVRVCPFTIMEMMFGSPVSLYIKTEWFYKLSQIEQIVETEVDNINFEIFTFTDAYNEFKCSIDALETSYRGVYSVENCWYDYDICERKATLIGAVNDYQSVLAVIEEAITEELDMLEEDEEPEKYSTWFEVKKWGTKNGNYSYYFIGNTPIWFEKECIEINAKTKQFSSLFYFFDSRFLKLPIPYKTGDVIAIDTYPFGPTTPAVIYDIADGGRIIDVIAKDYKGKWHTGGLLNGNLGRSRYQNDWISPLYNIRKWTEPLYD</sequence>
<proteinExistence type="predicted"/>